<dbReference type="AlphaFoldDB" id="A0A0C3BMW2"/>
<proteinExistence type="predicted"/>
<dbReference type="Proteomes" id="UP000054097">
    <property type="component" value="Unassembled WGS sequence"/>
</dbReference>
<evidence type="ECO:0000313" key="4">
    <source>
        <dbReference type="Proteomes" id="UP000054097"/>
    </source>
</evidence>
<gene>
    <name evidence="3" type="ORF">M408DRAFT_186400</name>
</gene>
<keyword evidence="2" id="KW-0812">Transmembrane</keyword>
<protein>
    <submittedName>
        <fullName evidence="3">Uncharacterized protein</fullName>
    </submittedName>
</protein>
<reference evidence="4" key="2">
    <citation type="submission" date="2015-01" db="EMBL/GenBank/DDBJ databases">
        <title>Evolutionary Origins and Diversification of the Mycorrhizal Mutualists.</title>
        <authorList>
            <consortium name="DOE Joint Genome Institute"/>
            <consortium name="Mycorrhizal Genomics Consortium"/>
            <person name="Kohler A."/>
            <person name="Kuo A."/>
            <person name="Nagy L.G."/>
            <person name="Floudas D."/>
            <person name="Copeland A."/>
            <person name="Barry K.W."/>
            <person name="Cichocki N."/>
            <person name="Veneault-Fourrey C."/>
            <person name="LaButti K."/>
            <person name="Lindquist E.A."/>
            <person name="Lipzen A."/>
            <person name="Lundell T."/>
            <person name="Morin E."/>
            <person name="Murat C."/>
            <person name="Riley R."/>
            <person name="Ohm R."/>
            <person name="Sun H."/>
            <person name="Tunlid A."/>
            <person name="Henrissat B."/>
            <person name="Grigoriev I.V."/>
            <person name="Hibbett D.S."/>
            <person name="Martin F."/>
        </authorList>
    </citation>
    <scope>NUCLEOTIDE SEQUENCE [LARGE SCALE GENOMIC DNA]</scope>
    <source>
        <strain evidence="4">MAFF 305830</strain>
    </source>
</reference>
<sequence length="726" mass="82555">MLRAGRASLPHHDVDSDSDENETTYDLHDRKRKRFRRKNLAWSGDEFIYRRSLITRIITKPCRSIKALLVIIATLILAGWYLTSTVLPGNTTFVFHEVDTRRVWEWEIQSGHWMSWRPINRWFHPPRNPSLPSPSEADDVEHPGGVIGCGWKRRYVHVDDLLYKHTSNLTENSTSPQTALFPPRPAPGSIVDFDIVNQYCDHTTGQFLRTCLSFLTLGARLDVPHASNLRIAAPKETLPDALPAPYYYLGSKASKIPKNPLSLPNDWRYCYMEDRMSMRAPMSEWTRDGGGRGIEPPLQLLTPHAPSGGVPAYTIGGGTIMVPQEDGGLDEKGKKKKKNPWDVDEDFKWAPGQCDEEYPRIIHMSWEGTFGDAPYMTLLSFLYTQNLGFGHGSGHNATTTSVPCRPQFWIWIREADETWEQRLATQSWSKPFLDKKYEGLITFKQWDTTAQMDAIPELAPDWRNTMNLDLGWKAAKNSSVLTRASLDNAPKKRTFRGRNAGDDLHATLGLSVGDTARWLLPHRYGGIYVEPGMLFLRDWEELWNYRGSFSIKSFNGREGGSLLRLNKDSALGTIVLRTALRHGMRLDAQAVRTYVEDAGVDQLLFPLPDVLQNLAFWSNDVYQKQRPTVPTLDDPEEFFVSNVANVPASTIGIPAFFRGAWFYYARSKNGFPFDIARNYAGSDGRSTTGVYGPSDQWDVPWSAVFKRTYEAFMRGEQPNMYGEHLE</sequence>
<dbReference type="EMBL" id="KN824279">
    <property type="protein sequence ID" value="KIM32776.1"/>
    <property type="molecule type" value="Genomic_DNA"/>
</dbReference>
<feature type="transmembrane region" description="Helical" evidence="2">
    <location>
        <begin position="65"/>
        <end position="83"/>
    </location>
</feature>
<reference evidence="3 4" key="1">
    <citation type="submission" date="2014-04" db="EMBL/GenBank/DDBJ databases">
        <authorList>
            <consortium name="DOE Joint Genome Institute"/>
            <person name="Kuo A."/>
            <person name="Zuccaro A."/>
            <person name="Kohler A."/>
            <person name="Nagy L.G."/>
            <person name="Floudas D."/>
            <person name="Copeland A."/>
            <person name="Barry K.W."/>
            <person name="Cichocki N."/>
            <person name="Veneault-Fourrey C."/>
            <person name="LaButti K."/>
            <person name="Lindquist E.A."/>
            <person name="Lipzen A."/>
            <person name="Lundell T."/>
            <person name="Morin E."/>
            <person name="Murat C."/>
            <person name="Sun H."/>
            <person name="Tunlid A."/>
            <person name="Henrissat B."/>
            <person name="Grigoriev I.V."/>
            <person name="Hibbett D.S."/>
            <person name="Martin F."/>
            <person name="Nordberg H.P."/>
            <person name="Cantor M.N."/>
            <person name="Hua S.X."/>
        </authorList>
    </citation>
    <scope>NUCLEOTIDE SEQUENCE [LARGE SCALE GENOMIC DNA]</scope>
    <source>
        <strain evidence="3 4">MAFF 305830</strain>
    </source>
</reference>
<accession>A0A0C3BMW2</accession>
<dbReference type="HOGENOM" id="CLU_012328_0_0_1"/>
<evidence type="ECO:0000256" key="1">
    <source>
        <dbReference type="SAM" id="MobiDB-lite"/>
    </source>
</evidence>
<keyword evidence="2" id="KW-1133">Transmembrane helix</keyword>
<dbReference type="OrthoDB" id="108365at2759"/>
<dbReference type="STRING" id="933852.A0A0C3BMW2"/>
<organism evidence="3 4">
    <name type="scientific">Serendipita vermifera MAFF 305830</name>
    <dbReference type="NCBI Taxonomy" id="933852"/>
    <lineage>
        <taxon>Eukaryota</taxon>
        <taxon>Fungi</taxon>
        <taxon>Dikarya</taxon>
        <taxon>Basidiomycota</taxon>
        <taxon>Agaricomycotina</taxon>
        <taxon>Agaricomycetes</taxon>
        <taxon>Sebacinales</taxon>
        <taxon>Serendipitaceae</taxon>
        <taxon>Serendipita</taxon>
    </lineage>
</organism>
<feature type="region of interest" description="Disordered" evidence="1">
    <location>
        <begin position="1"/>
        <end position="22"/>
    </location>
</feature>
<keyword evidence="2" id="KW-0472">Membrane</keyword>
<keyword evidence="4" id="KW-1185">Reference proteome</keyword>
<evidence type="ECO:0000313" key="3">
    <source>
        <dbReference type="EMBL" id="KIM32776.1"/>
    </source>
</evidence>
<evidence type="ECO:0000256" key="2">
    <source>
        <dbReference type="SAM" id="Phobius"/>
    </source>
</evidence>
<name>A0A0C3BMW2_SERVB</name>